<reference evidence="2 3" key="2">
    <citation type="journal article" date="2017" name="Front. Plant Sci.">
        <title>Gene Classification and Mining of Molecular Markers Useful in Red Clover (Trifolium pratense) Breeding.</title>
        <authorList>
            <person name="Istvanek J."/>
            <person name="Dluhosova J."/>
            <person name="Dluhos P."/>
            <person name="Patkova L."/>
            <person name="Nedelnik J."/>
            <person name="Repkova J."/>
        </authorList>
    </citation>
    <scope>NUCLEOTIDE SEQUENCE [LARGE SCALE GENOMIC DNA]</scope>
    <source>
        <strain evidence="3">cv. Tatra</strain>
        <tissue evidence="2">Young leaves</tissue>
    </source>
</reference>
<name>A0A2K3JUD4_TRIPR</name>
<gene>
    <name evidence="2" type="ORF">L195_g058779</name>
</gene>
<evidence type="ECO:0000313" key="3">
    <source>
        <dbReference type="Proteomes" id="UP000236291"/>
    </source>
</evidence>
<evidence type="ECO:0000313" key="2">
    <source>
        <dbReference type="EMBL" id="PNX57608.1"/>
    </source>
</evidence>
<dbReference type="EMBL" id="ASHM01124263">
    <property type="protein sequence ID" value="PNX57608.1"/>
    <property type="molecule type" value="Genomic_DNA"/>
</dbReference>
<evidence type="ECO:0000256" key="1">
    <source>
        <dbReference type="SAM" id="MobiDB-lite"/>
    </source>
</evidence>
<sequence>RQTNEQLIGAQWEDESSYPFSTHDQYNPPPHSPPPTTNTPTSTMTSSILTNRVVHLFP</sequence>
<reference evidence="2 3" key="1">
    <citation type="journal article" date="2014" name="Am. J. Bot.">
        <title>Genome assembly and annotation for red clover (Trifolium pratense; Fabaceae).</title>
        <authorList>
            <person name="Istvanek J."/>
            <person name="Jaros M."/>
            <person name="Krenek A."/>
            <person name="Repkova J."/>
        </authorList>
    </citation>
    <scope>NUCLEOTIDE SEQUENCE [LARGE SCALE GENOMIC DNA]</scope>
    <source>
        <strain evidence="3">cv. Tatra</strain>
        <tissue evidence="2">Young leaves</tissue>
    </source>
</reference>
<accession>A0A2K3JUD4</accession>
<dbReference type="AlphaFoldDB" id="A0A2K3JUD4"/>
<feature type="non-terminal residue" evidence="2">
    <location>
        <position position="1"/>
    </location>
</feature>
<comment type="caution">
    <text evidence="2">The sequence shown here is derived from an EMBL/GenBank/DDBJ whole genome shotgun (WGS) entry which is preliminary data.</text>
</comment>
<protein>
    <submittedName>
        <fullName evidence="2">Uncharacterized protein</fullName>
    </submittedName>
</protein>
<organism evidence="2 3">
    <name type="scientific">Trifolium pratense</name>
    <name type="common">Red clover</name>
    <dbReference type="NCBI Taxonomy" id="57577"/>
    <lineage>
        <taxon>Eukaryota</taxon>
        <taxon>Viridiplantae</taxon>
        <taxon>Streptophyta</taxon>
        <taxon>Embryophyta</taxon>
        <taxon>Tracheophyta</taxon>
        <taxon>Spermatophyta</taxon>
        <taxon>Magnoliopsida</taxon>
        <taxon>eudicotyledons</taxon>
        <taxon>Gunneridae</taxon>
        <taxon>Pentapetalae</taxon>
        <taxon>rosids</taxon>
        <taxon>fabids</taxon>
        <taxon>Fabales</taxon>
        <taxon>Fabaceae</taxon>
        <taxon>Papilionoideae</taxon>
        <taxon>50 kb inversion clade</taxon>
        <taxon>NPAAA clade</taxon>
        <taxon>Hologalegina</taxon>
        <taxon>IRL clade</taxon>
        <taxon>Trifolieae</taxon>
        <taxon>Trifolium</taxon>
    </lineage>
</organism>
<feature type="region of interest" description="Disordered" evidence="1">
    <location>
        <begin position="1"/>
        <end position="50"/>
    </location>
</feature>
<proteinExistence type="predicted"/>
<feature type="compositionally biased region" description="Pro residues" evidence="1">
    <location>
        <begin position="27"/>
        <end position="37"/>
    </location>
</feature>
<feature type="compositionally biased region" description="Low complexity" evidence="1">
    <location>
        <begin position="38"/>
        <end position="47"/>
    </location>
</feature>
<dbReference type="Proteomes" id="UP000236291">
    <property type="component" value="Unassembled WGS sequence"/>
</dbReference>